<protein>
    <submittedName>
        <fullName evidence="2">SHSP domain-containing protein</fullName>
    </submittedName>
</protein>
<organism evidence="1 2">
    <name type="scientific">Heterorhabditis bacteriophora</name>
    <name type="common">Entomopathogenic nematode worm</name>
    <dbReference type="NCBI Taxonomy" id="37862"/>
    <lineage>
        <taxon>Eukaryota</taxon>
        <taxon>Metazoa</taxon>
        <taxon>Ecdysozoa</taxon>
        <taxon>Nematoda</taxon>
        <taxon>Chromadorea</taxon>
        <taxon>Rhabditida</taxon>
        <taxon>Rhabditina</taxon>
        <taxon>Rhabditomorpha</taxon>
        <taxon>Strongyloidea</taxon>
        <taxon>Heterorhabditidae</taxon>
        <taxon>Heterorhabditis</taxon>
    </lineage>
</organism>
<name>A0A1I7XLW6_HETBA</name>
<evidence type="ECO:0000313" key="1">
    <source>
        <dbReference type="Proteomes" id="UP000095283"/>
    </source>
</evidence>
<dbReference type="Proteomes" id="UP000095283">
    <property type="component" value="Unplaced"/>
</dbReference>
<reference evidence="2" key="1">
    <citation type="submission" date="2016-11" db="UniProtKB">
        <authorList>
            <consortium name="WormBaseParasite"/>
        </authorList>
    </citation>
    <scope>IDENTIFICATION</scope>
</reference>
<dbReference type="WBParaSite" id="Hba_18299">
    <property type="protein sequence ID" value="Hba_18299"/>
    <property type="gene ID" value="Hba_18299"/>
</dbReference>
<dbReference type="AlphaFoldDB" id="A0A1I7XLW6"/>
<keyword evidence="1" id="KW-1185">Reference proteome</keyword>
<accession>A0A1I7XLW6</accession>
<proteinExistence type="predicted"/>
<evidence type="ECO:0000313" key="2">
    <source>
        <dbReference type="WBParaSite" id="Hba_18299"/>
    </source>
</evidence>
<sequence length="105" mass="12214">MGRARKREGRKIDSQEVIESLESERRKNVLAKPNYDEIPVHTTNRRVAKLDADGIITLTKKFEPTANPRCSIVHPWGHELRQIFFKGFSKKETLTIIKCINLKRD</sequence>